<organism evidence="8 9">
    <name type="scientific">Eubacterium ramulus</name>
    <dbReference type="NCBI Taxonomy" id="39490"/>
    <lineage>
        <taxon>Bacteria</taxon>
        <taxon>Bacillati</taxon>
        <taxon>Bacillota</taxon>
        <taxon>Clostridia</taxon>
        <taxon>Eubacteriales</taxon>
        <taxon>Eubacteriaceae</taxon>
        <taxon>Eubacterium</taxon>
    </lineage>
</organism>
<evidence type="ECO:0000259" key="7">
    <source>
        <dbReference type="SMART" id="SM00226"/>
    </source>
</evidence>
<dbReference type="Pfam" id="PF01451">
    <property type="entry name" value="LMWPc"/>
    <property type="match status" value="1"/>
</dbReference>
<evidence type="ECO:0000256" key="2">
    <source>
        <dbReference type="ARBA" id="ARBA00013064"/>
    </source>
</evidence>
<dbReference type="GeneID" id="97391722"/>
<reference evidence="8 9" key="1">
    <citation type="submission" date="2015-09" db="EMBL/GenBank/DDBJ databases">
        <authorList>
            <consortium name="Pathogen Informatics"/>
        </authorList>
    </citation>
    <scope>NUCLEOTIDE SEQUENCE [LARGE SCALE GENOMIC DNA]</scope>
    <source>
        <strain evidence="8 9">2789STDY5608891</strain>
    </source>
</reference>
<protein>
    <recommendedName>
        <fullName evidence="2">protein-tyrosine-phosphatase</fullName>
        <ecNumber evidence="2">3.1.3.48</ecNumber>
    </recommendedName>
</protein>
<dbReference type="SMART" id="SM00226">
    <property type="entry name" value="LMWPc"/>
    <property type="match status" value="1"/>
</dbReference>
<dbReference type="InterPro" id="IPR023485">
    <property type="entry name" value="Ptyr_pPase"/>
</dbReference>
<keyword evidence="4" id="KW-0904">Protein phosphatase</keyword>
<feature type="active site" description="Proton donor" evidence="6">
    <location>
        <position position="123"/>
    </location>
</feature>
<feature type="active site" description="Nucleophile" evidence="6">
    <location>
        <position position="8"/>
    </location>
</feature>
<dbReference type="PANTHER" id="PTHR11717:SF7">
    <property type="entry name" value="LOW MOLECULAR WEIGHT PHOSPHOTYROSINE PROTEIN PHOSPHATASE"/>
    <property type="match status" value="1"/>
</dbReference>
<dbReference type="InterPro" id="IPR036196">
    <property type="entry name" value="Ptyr_pPase_sf"/>
</dbReference>
<dbReference type="Proteomes" id="UP000095492">
    <property type="component" value="Unassembled WGS sequence"/>
</dbReference>
<name>A0A173UBG8_EUBRA</name>
<dbReference type="PRINTS" id="PR00719">
    <property type="entry name" value="LMWPTPASE"/>
</dbReference>
<keyword evidence="3 8" id="KW-0378">Hydrolase</keyword>
<evidence type="ECO:0000313" key="9">
    <source>
        <dbReference type="Proteomes" id="UP000095492"/>
    </source>
</evidence>
<dbReference type="RefSeq" id="WP_055290465.1">
    <property type="nucleotide sequence ID" value="NZ_CBCTYR010000013.1"/>
</dbReference>
<evidence type="ECO:0000256" key="1">
    <source>
        <dbReference type="ARBA" id="ARBA00011063"/>
    </source>
</evidence>
<feature type="active site" evidence="6">
    <location>
        <position position="14"/>
    </location>
</feature>
<evidence type="ECO:0000313" key="8">
    <source>
        <dbReference type="EMBL" id="CUN12149.1"/>
    </source>
</evidence>
<feature type="domain" description="Phosphotyrosine protein phosphatase I" evidence="7">
    <location>
        <begin position="2"/>
        <end position="147"/>
    </location>
</feature>
<evidence type="ECO:0000256" key="5">
    <source>
        <dbReference type="ARBA" id="ARBA00051722"/>
    </source>
</evidence>
<evidence type="ECO:0000256" key="3">
    <source>
        <dbReference type="ARBA" id="ARBA00022801"/>
    </source>
</evidence>
<comment type="similarity">
    <text evidence="1">Belongs to the low molecular weight phosphotyrosine protein phosphatase family.</text>
</comment>
<comment type="catalytic activity">
    <reaction evidence="5">
        <text>O-phospho-L-tyrosyl-[protein] + H2O = L-tyrosyl-[protein] + phosphate</text>
        <dbReference type="Rhea" id="RHEA:10684"/>
        <dbReference type="Rhea" id="RHEA-COMP:10136"/>
        <dbReference type="Rhea" id="RHEA-COMP:20101"/>
        <dbReference type="ChEBI" id="CHEBI:15377"/>
        <dbReference type="ChEBI" id="CHEBI:43474"/>
        <dbReference type="ChEBI" id="CHEBI:46858"/>
        <dbReference type="ChEBI" id="CHEBI:61978"/>
        <dbReference type="EC" id="3.1.3.48"/>
    </reaction>
</comment>
<dbReference type="PANTHER" id="PTHR11717">
    <property type="entry name" value="LOW MOLECULAR WEIGHT PROTEIN TYROSINE PHOSPHATASE"/>
    <property type="match status" value="1"/>
</dbReference>
<dbReference type="EC" id="3.1.3.48" evidence="2"/>
<dbReference type="InterPro" id="IPR050438">
    <property type="entry name" value="LMW_PTPase"/>
</dbReference>
<dbReference type="InterPro" id="IPR017867">
    <property type="entry name" value="Tyr_phospatase_low_mol_wt"/>
</dbReference>
<dbReference type="EMBL" id="CYYA01000013">
    <property type="protein sequence ID" value="CUN12149.1"/>
    <property type="molecule type" value="Genomic_DNA"/>
</dbReference>
<dbReference type="OrthoDB" id="9784339at2"/>
<gene>
    <name evidence="8" type="primary">yfkJ</name>
    <name evidence="8" type="ORF">ERS852448_01956</name>
</gene>
<evidence type="ECO:0000256" key="4">
    <source>
        <dbReference type="ARBA" id="ARBA00022912"/>
    </source>
</evidence>
<dbReference type="CDD" id="cd16343">
    <property type="entry name" value="LMWPTP"/>
    <property type="match status" value="1"/>
</dbReference>
<dbReference type="SUPFAM" id="SSF52788">
    <property type="entry name" value="Phosphotyrosine protein phosphatases I"/>
    <property type="match status" value="1"/>
</dbReference>
<dbReference type="Gene3D" id="3.40.50.2300">
    <property type="match status" value="1"/>
</dbReference>
<sequence length="154" mass="17653">MIKVLFICHGNICRSPMAEFVMKDLVKKAGLSDQFEIASAATSREEIGNPVHRGTKNKLKQYGISTDGKCAIQMTSEDYRAYDYIIAMERYNLRNMERFVHGDPAHKVHLLLDFTDRGGDIADPWYTGNFDETYDDVLEGCRGLLQYIREHVLQ</sequence>
<dbReference type="GO" id="GO:0004725">
    <property type="term" value="F:protein tyrosine phosphatase activity"/>
    <property type="evidence" value="ECO:0007669"/>
    <property type="project" value="UniProtKB-EC"/>
</dbReference>
<evidence type="ECO:0000256" key="6">
    <source>
        <dbReference type="PIRSR" id="PIRSR617867-1"/>
    </source>
</evidence>
<dbReference type="STRING" id="39490.ERS852448_01956"/>
<dbReference type="AlphaFoldDB" id="A0A173UBG8"/>
<proteinExistence type="inferred from homology"/>
<accession>A0A173UBG8</accession>